<protein>
    <submittedName>
        <fullName evidence="2">Uncharacterized protein</fullName>
    </submittedName>
</protein>
<proteinExistence type="predicted"/>
<reference evidence="2 3" key="1">
    <citation type="journal article" date="2018" name="IMA Fungus">
        <title>IMA Genome-F 10: Nine draft genome sequences of Claviceps purpurea s.lat., including C. arundinis, C. humidiphila, and C. cf. spartinae, pseudomolecules for the pitch canker pathogen Fusarium circinatum, draft genome of Davidsoniella eucalypti, Grosmannia galeiformis, Quambalaria eucalypti, and Teratosphaeria destructans.</title>
        <authorList>
            <person name="Wingfield B.D."/>
            <person name="Liu M."/>
            <person name="Nguyen H.D."/>
            <person name="Lane F.A."/>
            <person name="Morgan S.W."/>
            <person name="De Vos L."/>
            <person name="Wilken P.M."/>
            <person name="Duong T.A."/>
            <person name="Aylward J."/>
            <person name="Coetzee M.P."/>
            <person name="Dadej K."/>
            <person name="De Beer Z.W."/>
            <person name="Findlay W."/>
            <person name="Havenga M."/>
            <person name="Kolarik M."/>
            <person name="Menzies J.G."/>
            <person name="Naidoo K."/>
            <person name="Pochopski O."/>
            <person name="Shoukouhi P."/>
            <person name="Santana Q.C."/>
            <person name="Seifert K.A."/>
            <person name="Soal N."/>
            <person name="Steenkamp E.T."/>
            <person name="Tatham C.T."/>
            <person name="van der Nest M.A."/>
            <person name="Wingfield M.J."/>
        </authorList>
    </citation>
    <scope>NUCLEOTIDE SEQUENCE [LARGE SCALE GENOMIC DNA]</scope>
    <source>
        <strain evidence="2">CMW44962</strain>
    </source>
</reference>
<name>A0A9W7VYC8_9PEZI</name>
<dbReference type="EMBL" id="RIBY02002476">
    <property type="protein sequence ID" value="KAH9811733.1"/>
    <property type="molecule type" value="Genomic_DNA"/>
</dbReference>
<dbReference type="Proteomes" id="UP001138500">
    <property type="component" value="Unassembled WGS sequence"/>
</dbReference>
<sequence>MPLVIPGLQSRDPAPSQAQNQSQTTTTDEWQDILTGKTLGDRSDETVGIIPPPFYLPSTSLGHVLMCLPKTDLRQERFTAGS</sequence>
<dbReference type="OrthoDB" id="10013825at2759"/>
<accession>A0A9W7VYC8</accession>
<evidence type="ECO:0000256" key="1">
    <source>
        <dbReference type="SAM" id="MobiDB-lite"/>
    </source>
</evidence>
<gene>
    <name evidence="2" type="ORF">Tdes44962_MAKER10397</name>
</gene>
<comment type="caution">
    <text evidence="2">The sequence shown here is derived from an EMBL/GenBank/DDBJ whole genome shotgun (WGS) entry which is preliminary data.</text>
</comment>
<dbReference type="AlphaFoldDB" id="A0A9W7VYC8"/>
<evidence type="ECO:0000313" key="2">
    <source>
        <dbReference type="EMBL" id="KAH9811733.1"/>
    </source>
</evidence>
<feature type="compositionally biased region" description="Low complexity" evidence="1">
    <location>
        <begin position="13"/>
        <end position="27"/>
    </location>
</feature>
<feature type="region of interest" description="Disordered" evidence="1">
    <location>
        <begin position="1"/>
        <end position="46"/>
    </location>
</feature>
<organism evidence="2 3">
    <name type="scientific">Teratosphaeria destructans</name>
    <dbReference type="NCBI Taxonomy" id="418781"/>
    <lineage>
        <taxon>Eukaryota</taxon>
        <taxon>Fungi</taxon>
        <taxon>Dikarya</taxon>
        <taxon>Ascomycota</taxon>
        <taxon>Pezizomycotina</taxon>
        <taxon>Dothideomycetes</taxon>
        <taxon>Dothideomycetidae</taxon>
        <taxon>Mycosphaerellales</taxon>
        <taxon>Teratosphaeriaceae</taxon>
        <taxon>Teratosphaeria</taxon>
    </lineage>
</organism>
<evidence type="ECO:0000313" key="3">
    <source>
        <dbReference type="Proteomes" id="UP001138500"/>
    </source>
</evidence>
<keyword evidence="3" id="KW-1185">Reference proteome</keyword>
<reference evidence="2 3" key="2">
    <citation type="journal article" date="2021" name="Curr. Genet.">
        <title>Genetic response to nitrogen starvation in the aggressive Eucalyptus foliar pathogen Teratosphaeria destructans.</title>
        <authorList>
            <person name="Havenga M."/>
            <person name="Wingfield B.D."/>
            <person name="Wingfield M.J."/>
            <person name="Dreyer L.L."/>
            <person name="Roets F."/>
            <person name="Aylward J."/>
        </authorList>
    </citation>
    <scope>NUCLEOTIDE SEQUENCE [LARGE SCALE GENOMIC DNA]</scope>
    <source>
        <strain evidence="2">CMW44962</strain>
    </source>
</reference>